<dbReference type="FunFam" id="3.40.50.300:FF:000209">
    <property type="entry name" value="Cell division protein FtsK"/>
    <property type="match status" value="1"/>
</dbReference>
<dbReference type="Gene3D" id="3.30.980.40">
    <property type="match status" value="1"/>
</dbReference>
<dbReference type="InterPro" id="IPR025199">
    <property type="entry name" value="FtsK_4TM"/>
</dbReference>
<comment type="subcellular location">
    <subcellularLocation>
        <location evidence="1">Cell inner membrane</location>
    </subcellularLocation>
    <subcellularLocation>
        <location evidence="2">Cell membrane</location>
        <topology evidence="2">Multi-pass membrane protein</topology>
    </subcellularLocation>
</comment>
<dbReference type="PANTHER" id="PTHR22683">
    <property type="entry name" value="SPORULATION PROTEIN RELATED"/>
    <property type="match status" value="1"/>
</dbReference>
<feature type="compositionally biased region" description="Basic residues" evidence="17">
    <location>
        <begin position="41"/>
        <end position="50"/>
    </location>
</feature>
<dbReference type="EMBL" id="AM889137">
    <property type="protein sequence ID" value="CBA06255.1"/>
    <property type="molecule type" value="Genomic_DNA"/>
</dbReference>
<evidence type="ECO:0000256" key="3">
    <source>
        <dbReference type="ARBA" id="ARBA00006474"/>
    </source>
</evidence>
<evidence type="ECO:0000256" key="15">
    <source>
        <dbReference type="ARBA" id="ARBA00025923"/>
    </source>
</evidence>
<evidence type="ECO:0000256" key="8">
    <source>
        <dbReference type="ARBA" id="ARBA00022829"/>
    </source>
</evidence>
<evidence type="ECO:0000256" key="16">
    <source>
        <dbReference type="PROSITE-ProRule" id="PRU00289"/>
    </source>
</evidence>
<feature type="transmembrane region" description="Helical" evidence="18">
    <location>
        <begin position="101"/>
        <end position="124"/>
    </location>
</feature>
<evidence type="ECO:0000256" key="17">
    <source>
        <dbReference type="SAM" id="MobiDB-lite"/>
    </source>
</evidence>
<keyword evidence="13" id="KW-0131">Cell cycle</keyword>
<keyword evidence="8" id="KW-0159">Chromosome partition</keyword>
<keyword evidence="9 16" id="KW-0067">ATP-binding</keyword>
<evidence type="ECO:0000259" key="19">
    <source>
        <dbReference type="PROSITE" id="PS50901"/>
    </source>
</evidence>
<dbReference type="InterPro" id="IPR036390">
    <property type="entry name" value="WH_DNA-bd_sf"/>
</dbReference>
<dbReference type="GO" id="GO:0003677">
    <property type="term" value="F:DNA binding"/>
    <property type="evidence" value="ECO:0007669"/>
    <property type="project" value="UniProtKB-KW"/>
</dbReference>
<dbReference type="InterPro" id="IPR002543">
    <property type="entry name" value="FtsK_dom"/>
</dbReference>
<evidence type="ECO:0000256" key="7">
    <source>
        <dbReference type="ARBA" id="ARBA00022741"/>
    </source>
</evidence>
<evidence type="ECO:0000256" key="18">
    <source>
        <dbReference type="SAM" id="Phobius"/>
    </source>
</evidence>
<protein>
    <submittedName>
        <fullName evidence="20">Putative cell division protein</fullName>
    </submittedName>
</protein>
<dbReference type="Pfam" id="PF17854">
    <property type="entry name" value="FtsK_alpha"/>
    <property type="match status" value="1"/>
</dbReference>
<evidence type="ECO:0000256" key="12">
    <source>
        <dbReference type="ARBA" id="ARBA00023136"/>
    </source>
</evidence>
<dbReference type="Pfam" id="PF01580">
    <property type="entry name" value="FtsK_SpoIIIE"/>
    <property type="match status" value="1"/>
</dbReference>
<dbReference type="GO" id="GO:0051301">
    <property type="term" value="P:cell division"/>
    <property type="evidence" value="ECO:0007669"/>
    <property type="project" value="UniProtKB-KW"/>
</dbReference>
<feature type="transmembrane region" description="Helical" evidence="18">
    <location>
        <begin position="223"/>
        <end position="243"/>
    </location>
</feature>
<comment type="similarity">
    <text evidence="3">Belongs to the FtsK/SpoIIIE/SftA family.</text>
</comment>
<feature type="transmembrane region" description="Helical" evidence="18">
    <location>
        <begin position="250"/>
        <end position="269"/>
    </location>
</feature>
<proteinExistence type="inferred from homology"/>
<evidence type="ECO:0000256" key="2">
    <source>
        <dbReference type="ARBA" id="ARBA00004651"/>
    </source>
</evidence>
<dbReference type="AlphaFoldDB" id="C6SCQ4"/>
<sequence>MSVCCRMKAGEMEYNPTLSIFNPQAVRLPYFRRHFPVIRHDRKSHKKTAKGRAGSPSPTSARNKKADNGARGNKVSERLKAVKELQKTETKKARPEHVVNLIGDALWLMGLAATLYLAISLISFDMGDPSWSHSSPVVEDVANWGGLFGAYVADVGYYLFGWSFWWWIAAACVMLYKNFRLHAKQTENEAYNHKIAAAALFVLTVFSPVLEYFVLGGKYADSLPVGAGGMVGIRVGAVFAWLLGKSGSLLIILVVLLLSLSLLVQISWLEFLNGAGRAVQNRLSALSGKVMALGKRRPNSKTDGVDTQNTRRMVKEAKNITAKPVALPEGSSSNRKSVAVSVAPSPKIQVSLFEDDEPRQAGEYHKPTLNLLRIPDSEPVSINPAELERTAELIESKLAEFGIGVQVVSATSGPVITRYEIEPAQGVKGSQIVALSKDLARSMSLQSVRIVETIAGKNTMGIELPNDKRQDVMLSEILSSPVFAEAKSKLTVALGKDIAGTPVVGDLAKMPHLLVAGMTGSGKSVGVNGMIMSMLFKATPDEVRFIMIDPKMLELSIYDGIPHLLCPVVTDMREAGQALNWCVAEMEKRYRLLSHAGVRNLEGFNQKVEAAKAAGKPLLNPFSLNPDNPEPLEKLPMIVVVIDELADLMMTERKAVEQQIARLAQKARAAGIHMIVATQRPSVDVVTGLIKANIPTRMAFTVQSKIDSRTILDQMGADELLKYGDSLFLQPGSAEPTRLQGAFVSDDEVHQVVNYVKSQAPADYIEGLLSGEAALETANIVNPNADSDELFDQAVAYVLESKKTSISSLQRQLRIGYNRAANLMEALENAGVVSPTDLNGSRKILAHKDHL</sequence>
<keyword evidence="10 18" id="KW-1133">Transmembrane helix</keyword>
<evidence type="ECO:0000256" key="11">
    <source>
        <dbReference type="ARBA" id="ARBA00023125"/>
    </source>
</evidence>
<dbReference type="SUPFAM" id="SSF52540">
    <property type="entry name" value="P-loop containing nucleoside triphosphate hydrolases"/>
    <property type="match status" value="1"/>
</dbReference>
<keyword evidence="12 18" id="KW-0472">Membrane</keyword>
<feature type="binding site" evidence="16">
    <location>
        <begin position="517"/>
        <end position="524"/>
    </location>
    <ligand>
        <name>ATP</name>
        <dbReference type="ChEBI" id="CHEBI:30616"/>
    </ligand>
</feature>
<evidence type="ECO:0000256" key="10">
    <source>
        <dbReference type="ARBA" id="ARBA00022989"/>
    </source>
</evidence>
<dbReference type="Pfam" id="PF13491">
    <property type="entry name" value="FtsK_4TM"/>
    <property type="match status" value="1"/>
</dbReference>
<dbReference type="InterPro" id="IPR018541">
    <property type="entry name" value="Ftsk_gamma"/>
</dbReference>
<gene>
    <name evidence="20" type="primary">ftsK1</name>
    <name evidence="20" type="ORF">NME_1072</name>
</gene>
<evidence type="ECO:0000256" key="1">
    <source>
        <dbReference type="ARBA" id="ARBA00004533"/>
    </source>
</evidence>
<dbReference type="InterPro" id="IPR041027">
    <property type="entry name" value="FtsK_alpha"/>
</dbReference>
<evidence type="ECO:0000256" key="9">
    <source>
        <dbReference type="ARBA" id="ARBA00022840"/>
    </source>
</evidence>
<evidence type="ECO:0000313" key="20">
    <source>
        <dbReference type="EMBL" id="CBA06255.1"/>
    </source>
</evidence>
<accession>C6SCQ4</accession>
<keyword evidence="5 20" id="KW-0132">Cell division</keyword>
<comment type="function">
    <text evidence="14">Essential cell division protein that coordinates cell division and chromosome segregation. The N-terminus is involved in assembly of the cell-division machinery. The C-terminus functions as a DNA motor that moves dsDNA in an ATP-dependent manner towards the dif recombination site, which is located within the replication terminus region. Translocation stops specifically at Xer-dif sites, where FtsK interacts with the Xer recombinase, allowing activation of chromosome unlinking by recombination. FtsK orienting polar sequences (KOPS) guide the direction of DNA translocation. FtsK can remove proteins from DNA as it translocates, but translocation stops specifically at XerCD-dif site, thereby preventing removal of XerC and XerD from dif.</text>
</comment>
<feature type="transmembrane region" description="Helical" evidence="18">
    <location>
        <begin position="155"/>
        <end position="176"/>
    </location>
</feature>
<feature type="compositionally biased region" description="Basic and acidic residues" evidence="17">
    <location>
        <begin position="64"/>
        <end position="73"/>
    </location>
</feature>
<evidence type="ECO:0000256" key="14">
    <source>
        <dbReference type="ARBA" id="ARBA00024784"/>
    </source>
</evidence>
<keyword evidence="11" id="KW-0238">DNA-binding</keyword>
<name>C6SCQ4_NEIME</name>
<feature type="region of interest" description="Disordered" evidence="17">
    <location>
        <begin position="41"/>
        <end position="73"/>
    </location>
</feature>
<organism evidence="20">
    <name type="scientific">Neisseria meningitidis alpha153</name>
    <dbReference type="NCBI Taxonomy" id="663926"/>
    <lineage>
        <taxon>Bacteria</taxon>
        <taxon>Pseudomonadati</taxon>
        <taxon>Pseudomonadota</taxon>
        <taxon>Betaproteobacteria</taxon>
        <taxon>Neisseriales</taxon>
        <taxon>Neisseriaceae</taxon>
        <taxon>Neisseria</taxon>
    </lineage>
</organism>
<dbReference type="GO" id="GO:0005524">
    <property type="term" value="F:ATP binding"/>
    <property type="evidence" value="ECO:0007669"/>
    <property type="project" value="UniProtKB-UniRule"/>
</dbReference>
<dbReference type="SMART" id="SM00843">
    <property type="entry name" value="Ftsk_gamma"/>
    <property type="match status" value="1"/>
</dbReference>
<keyword evidence="7 16" id="KW-0547">Nucleotide-binding</keyword>
<evidence type="ECO:0000256" key="4">
    <source>
        <dbReference type="ARBA" id="ARBA00022475"/>
    </source>
</evidence>
<reference evidence="20" key="1">
    <citation type="journal article" date="2008" name="Proc. Natl. Acad. Sci. U.S.A.">
        <title>Whole-genome comparison of disease and carriage strains provides insights into virulence evolution in Neisseria meningitidis.</title>
        <authorList>
            <person name="Schoen C."/>
            <person name="Blom J."/>
            <person name="Claus H."/>
            <person name="Schramm-Glueck A."/>
            <person name="Brandt P."/>
            <person name="Mueller T."/>
            <person name="Goesmann A."/>
            <person name="Joseph B."/>
            <person name="Konietzny S."/>
            <person name="Kurzai O."/>
            <person name="Schmitt C."/>
            <person name="Friedrich T."/>
            <person name="Linke B."/>
            <person name="Vogel U."/>
            <person name="Frosch M."/>
        </authorList>
    </citation>
    <scope>NUCLEOTIDE SEQUENCE</scope>
    <source>
        <strain evidence="20">Alpha153</strain>
    </source>
</reference>
<dbReference type="PANTHER" id="PTHR22683:SF41">
    <property type="entry name" value="DNA TRANSLOCASE FTSK"/>
    <property type="match status" value="1"/>
</dbReference>
<dbReference type="CDD" id="cd01127">
    <property type="entry name" value="TrwB_TraG_TraD_VirD4"/>
    <property type="match status" value="1"/>
</dbReference>
<keyword evidence="6 18" id="KW-0812">Transmembrane</keyword>
<dbReference type="InterPro" id="IPR027417">
    <property type="entry name" value="P-loop_NTPase"/>
</dbReference>
<dbReference type="Gene3D" id="1.10.10.10">
    <property type="entry name" value="Winged helix-like DNA-binding domain superfamily/Winged helix DNA-binding domain"/>
    <property type="match status" value="1"/>
</dbReference>
<dbReference type="Pfam" id="PF09397">
    <property type="entry name" value="FtsK_gamma"/>
    <property type="match status" value="1"/>
</dbReference>
<dbReference type="GO" id="GO:0007059">
    <property type="term" value="P:chromosome segregation"/>
    <property type="evidence" value="ECO:0007669"/>
    <property type="project" value="UniProtKB-KW"/>
</dbReference>
<keyword evidence="4" id="KW-1003">Cell membrane</keyword>
<evidence type="ECO:0000256" key="5">
    <source>
        <dbReference type="ARBA" id="ARBA00022618"/>
    </source>
</evidence>
<dbReference type="GO" id="GO:0005886">
    <property type="term" value="C:plasma membrane"/>
    <property type="evidence" value="ECO:0007669"/>
    <property type="project" value="UniProtKB-SubCell"/>
</dbReference>
<evidence type="ECO:0000256" key="6">
    <source>
        <dbReference type="ARBA" id="ARBA00022692"/>
    </source>
</evidence>
<dbReference type="InterPro" id="IPR050206">
    <property type="entry name" value="FtsK/SpoIIIE/SftA"/>
</dbReference>
<dbReference type="InterPro" id="IPR036388">
    <property type="entry name" value="WH-like_DNA-bd_sf"/>
</dbReference>
<comment type="subunit">
    <text evidence="15">Homohexamer. Forms a ring that surrounds DNA.</text>
</comment>
<feature type="domain" description="FtsK" evidence="19">
    <location>
        <begin position="500"/>
        <end position="709"/>
    </location>
</feature>
<dbReference type="PROSITE" id="PS50901">
    <property type="entry name" value="FTSK"/>
    <property type="match status" value="1"/>
</dbReference>
<evidence type="ECO:0000256" key="13">
    <source>
        <dbReference type="ARBA" id="ARBA00023306"/>
    </source>
</evidence>
<feature type="transmembrane region" description="Helical" evidence="18">
    <location>
        <begin position="197"/>
        <end position="217"/>
    </location>
</feature>
<dbReference type="Gene3D" id="3.40.50.300">
    <property type="entry name" value="P-loop containing nucleotide triphosphate hydrolases"/>
    <property type="match status" value="1"/>
</dbReference>
<dbReference type="SUPFAM" id="SSF46785">
    <property type="entry name" value="Winged helix' DNA-binding domain"/>
    <property type="match status" value="1"/>
</dbReference>